<accession>A0A0A8YCZ1</accession>
<reference evidence="2" key="1">
    <citation type="submission" date="2014-09" db="EMBL/GenBank/DDBJ databases">
        <authorList>
            <person name="Magalhaes I.L.F."/>
            <person name="Oliveira U."/>
            <person name="Santos F.R."/>
            <person name="Vidigal T.H.D.A."/>
            <person name="Brescovit A.D."/>
            <person name="Santos A.J."/>
        </authorList>
    </citation>
    <scope>NUCLEOTIDE SEQUENCE</scope>
    <source>
        <tissue evidence="2">Shoot tissue taken approximately 20 cm above the soil surface</tissue>
    </source>
</reference>
<evidence type="ECO:0000256" key="1">
    <source>
        <dbReference type="SAM" id="MobiDB-lite"/>
    </source>
</evidence>
<protein>
    <submittedName>
        <fullName evidence="2">Uncharacterized protein</fullName>
    </submittedName>
</protein>
<feature type="region of interest" description="Disordered" evidence="1">
    <location>
        <begin position="41"/>
        <end position="72"/>
    </location>
</feature>
<sequence length="72" mass="7842">MHVEPKRVSCQAPPAMSCVATQSSAARPQHRSRTRSLHCQFAPPAPSTTAPRQIQSVGEGVEEAHRLRGRGR</sequence>
<organism evidence="2">
    <name type="scientific">Arundo donax</name>
    <name type="common">Giant reed</name>
    <name type="synonym">Donax arundinaceus</name>
    <dbReference type="NCBI Taxonomy" id="35708"/>
    <lineage>
        <taxon>Eukaryota</taxon>
        <taxon>Viridiplantae</taxon>
        <taxon>Streptophyta</taxon>
        <taxon>Embryophyta</taxon>
        <taxon>Tracheophyta</taxon>
        <taxon>Spermatophyta</taxon>
        <taxon>Magnoliopsida</taxon>
        <taxon>Liliopsida</taxon>
        <taxon>Poales</taxon>
        <taxon>Poaceae</taxon>
        <taxon>PACMAD clade</taxon>
        <taxon>Arundinoideae</taxon>
        <taxon>Arundineae</taxon>
        <taxon>Arundo</taxon>
    </lineage>
</organism>
<dbReference type="EMBL" id="GBRH01273939">
    <property type="protein sequence ID" value="JAD23956.1"/>
    <property type="molecule type" value="Transcribed_RNA"/>
</dbReference>
<feature type="compositionally biased region" description="Polar residues" evidence="1">
    <location>
        <begin position="47"/>
        <end position="56"/>
    </location>
</feature>
<evidence type="ECO:0000313" key="2">
    <source>
        <dbReference type="EMBL" id="JAD23956.1"/>
    </source>
</evidence>
<reference evidence="2" key="2">
    <citation type="journal article" date="2015" name="Data Brief">
        <title>Shoot transcriptome of the giant reed, Arundo donax.</title>
        <authorList>
            <person name="Barrero R.A."/>
            <person name="Guerrero F.D."/>
            <person name="Moolhuijzen P."/>
            <person name="Goolsby J.A."/>
            <person name="Tidwell J."/>
            <person name="Bellgard S.E."/>
            <person name="Bellgard M.I."/>
        </authorList>
    </citation>
    <scope>NUCLEOTIDE SEQUENCE</scope>
    <source>
        <tissue evidence="2">Shoot tissue taken approximately 20 cm above the soil surface</tissue>
    </source>
</reference>
<name>A0A0A8YCZ1_ARUDO</name>
<dbReference type="AlphaFoldDB" id="A0A0A8YCZ1"/>
<proteinExistence type="predicted"/>